<reference evidence="3 4" key="1">
    <citation type="submission" date="2018-11" db="EMBL/GenBank/DDBJ databases">
        <title>Whole genome sequence of Streptomyces paromomycinus NBRC 15454(T).</title>
        <authorList>
            <person name="Komaki H."/>
            <person name="Tamura T."/>
        </authorList>
    </citation>
    <scope>NUCLEOTIDE SEQUENCE [LARGE SCALE GENOMIC DNA]</scope>
    <source>
        <strain evidence="3 4">NBRC 15454</strain>
    </source>
</reference>
<evidence type="ECO:0000256" key="1">
    <source>
        <dbReference type="SAM" id="MobiDB-lite"/>
    </source>
</evidence>
<accession>A0A401W9C5</accession>
<keyword evidence="4" id="KW-1185">Reference proteome</keyword>
<dbReference type="EMBL" id="BHZD01000001">
    <property type="protein sequence ID" value="GCD45908.1"/>
    <property type="molecule type" value="Genomic_DNA"/>
</dbReference>
<dbReference type="RefSeq" id="WP_125056349.1">
    <property type="nucleotide sequence ID" value="NZ_BHZD01000001.1"/>
</dbReference>
<feature type="region of interest" description="Disordered" evidence="1">
    <location>
        <begin position="109"/>
        <end position="129"/>
    </location>
</feature>
<dbReference type="InterPro" id="IPR010427">
    <property type="entry name" value="DUF1023"/>
</dbReference>
<evidence type="ECO:0000313" key="4">
    <source>
        <dbReference type="Proteomes" id="UP000286746"/>
    </source>
</evidence>
<dbReference type="AlphaFoldDB" id="A0A401W9C5"/>
<evidence type="ECO:0000259" key="2">
    <source>
        <dbReference type="Pfam" id="PF06259"/>
    </source>
</evidence>
<dbReference type="Pfam" id="PF06259">
    <property type="entry name" value="Abhydrolase_8"/>
    <property type="match status" value="1"/>
</dbReference>
<proteinExistence type="predicted"/>
<dbReference type="InterPro" id="IPR029058">
    <property type="entry name" value="AB_hydrolase_fold"/>
</dbReference>
<feature type="domain" description="DUF1023" evidence="2">
    <location>
        <begin position="308"/>
        <end position="474"/>
    </location>
</feature>
<comment type="caution">
    <text evidence="3">The sequence shown here is derived from an EMBL/GenBank/DDBJ whole genome shotgun (WGS) entry which is preliminary data.</text>
</comment>
<evidence type="ECO:0000313" key="3">
    <source>
        <dbReference type="EMBL" id="GCD45908.1"/>
    </source>
</evidence>
<organism evidence="3 4">
    <name type="scientific">Streptomyces paromomycinus</name>
    <name type="common">Streptomyces rimosus subsp. paromomycinus</name>
    <dbReference type="NCBI Taxonomy" id="92743"/>
    <lineage>
        <taxon>Bacteria</taxon>
        <taxon>Bacillati</taxon>
        <taxon>Actinomycetota</taxon>
        <taxon>Actinomycetes</taxon>
        <taxon>Kitasatosporales</taxon>
        <taxon>Streptomycetaceae</taxon>
        <taxon>Streptomyces</taxon>
    </lineage>
</organism>
<gene>
    <name evidence="3" type="ORF">GKJPGBOP_05651</name>
</gene>
<sequence>MPENFHELLKQDFSDLQAAVKTWQKLAQELEEAQVQHRHKVTGPLHAGKWEGADARTAFRKMEASETQLGVAQSDVSSIATVLDTVHVRMKLAQDKLRQGVRDAEADGYTVDDHGTVTDSRSGTTDADDAEAQAAEKQRVAVMGVYQGIVQDSIDNATSASWEGMQLLQSIDAFTLDKDYGASKAREGARKVADSLFQIGDEFIPSDKDPKENAKWWAGLTPQERQLYIDACPEKIGWLDGIPTTDRDEANRKYLDNSLSEYDLKKQNGDLGIHDERQYGGLRKLQNALDESDGDSDENKRLFVLGIDTKSDGRAIVAKGNPDTADNVAIQVPGTGNDLSNVDEQIDRAGILQKSANDNDGTQKTAVVSWLGYNAPEADASVATPARAREGEADLRAFTHGLRESHHGDRAHMSVLGHSYGSTMVGAAASGGKGIDADDIIVVGSPGMTVDHAKDLHMDPGHVWAGYAKDDPVSLITSDKTLGGNPADKEFGGKVFGVDTEGHSGYWDEDSASLQNQGRIIVGQAPSEEDYHVPPKYVPPGTVGPKW</sequence>
<name>A0A401W9C5_STREY</name>
<dbReference type="Proteomes" id="UP000286746">
    <property type="component" value="Unassembled WGS sequence"/>
</dbReference>
<dbReference type="SUPFAM" id="SSF53474">
    <property type="entry name" value="alpha/beta-Hydrolases"/>
    <property type="match status" value="1"/>
</dbReference>
<protein>
    <recommendedName>
        <fullName evidence="2">DUF1023 domain-containing protein</fullName>
    </recommendedName>
</protein>